<dbReference type="PROSITE" id="PS50043">
    <property type="entry name" value="HTH_LUXR_2"/>
    <property type="match status" value="1"/>
</dbReference>
<evidence type="ECO:0000313" key="4">
    <source>
        <dbReference type="EMBL" id="TDC49937.1"/>
    </source>
</evidence>
<dbReference type="PANTHER" id="PTHR16305:SF35">
    <property type="entry name" value="TRANSCRIPTIONAL ACTIVATOR DOMAIN"/>
    <property type="match status" value="1"/>
</dbReference>
<dbReference type="InterPro" id="IPR027417">
    <property type="entry name" value="P-loop_NTPase"/>
</dbReference>
<dbReference type="InterPro" id="IPR036388">
    <property type="entry name" value="WH-like_DNA-bd_sf"/>
</dbReference>
<dbReference type="InterPro" id="IPR000792">
    <property type="entry name" value="Tscrpt_reg_LuxR_C"/>
</dbReference>
<dbReference type="GO" id="GO:0005524">
    <property type="term" value="F:ATP binding"/>
    <property type="evidence" value="ECO:0007669"/>
    <property type="project" value="UniProtKB-KW"/>
</dbReference>
<dbReference type="Gene3D" id="1.10.10.10">
    <property type="entry name" value="Winged helix-like DNA-binding domain superfamily/Winged helix DNA-binding domain"/>
    <property type="match status" value="1"/>
</dbReference>
<dbReference type="InterPro" id="IPR041664">
    <property type="entry name" value="AAA_16"/>
</dbReference>
<evidence type="ECO:0000259" key="3">
    <source>
        <dbReference type="PROSITE" id="PS50043"/>
    </source>
</evidence>
<dbReference type="AlphaFoldDB" id="A0A4R4RK56"/>
<accession>A0A4R4RK56</accession>
<organism evidence="4 5">
    <name type="scientific">Jiangella ureilytica</name>
    <dbReference type="NCBI Taxonomy" id="2530374"/>
    <lineage>
        <taxon>Bacteria</taxon>
        <taxon>Bacillati</taxon>
        <taxon>Actinomycetota</taxon>
        <taxon>Actinomycetes</taxon>
        <taxon>Jiangellales</taxon>
        <taxon>Jiangellaceae</taxon>
        <taxon>Jiangella</taxon>
    </lineage>
</organism>
<dbReference type="Pfam" id="PF13191">
    <property type="entry name" value="AAA_16"/>
    <property type="match status" value="1"/>
</dbReference>
<evidence type="ECO:0000313" key="5">
    <source>
        <dbReference type="Proteomes" id="UP000295621"/>
    </source>
</evidence>
<dbReference type="InterPro" id="IPR016032">
    <property type="entry name" value="Sig_transdc_resp-reg_C-effctor"/>
</dbReference>
<evidence type="ECO:0000256" key="2">
    <source>
        <dbReference type="ARBA" id="ARBA00022840"/>
    </source>
</evidence>
<keyword evidence="5" id="KW-1185">Reference proteome</keyword>
<proteinExistence type="predicted"/>
<dbReference type="GO" id="GO:0006355">
    <property type="term" value="P:regulation of DNA-templated transcription"/>
    <property type="evidence" value="ECO:0007669"/>
    <property type="project" value="InterPro"/>
</dbReference>
<protein>
    <submittedName>
        <fullName evidence="4">Helix-turn-helix transcriptional regulator</fullName>
    </submittedName>
</protein>
<evidence type="ECO:0000256" key="1">
    <source>
        <dbReference type="ARBA" id="ARBA00022741"/>
    </source>
</evidence>
<keyword evidence="1" id="KW-0547">Nucleotide-binding</keyword>
<dbReference type="PROSITE" id="PS00622">
    <property type="entry name" value="HTH_LUXR_1"/>
    <property type="match status" value="1"/>
</dbReference>
<name>A0A4R4RK56_9ACTN</name>
<comment type="caution">
    <text evidence="4">The sequence shown here is derived from an EMBL/GenBank/DDBJ whole genome shotgun (WGS) entry which is preliminary data.</text>
</comment>
<dbReference type="PRINTS" id="PR00038">
    <property type="entry name" value="HTHLUXR"/>
</dbReference>
<dbReference type="GO" id="GO:0003677">
    <property type="term" value="F:DNA binding"/>
    <property type="evidence" value="ECO:0007669"/>
    <property type="project" value="InterPro"/>
</dbReference>
<dbReference type="Pfam" id="PF00196">
    <property type="entry name" value="GerE"/>
    <property type="match status" value="1"/>
</dbReference>
<dbReference type="SUPFAM" id="SSF52540">
    <property type="entry name" value="P-loop containing nucleoside triphosphate hydrolases"/>
    <property type="match status" value="1"/>
</dbReference>
<dbReference type="OrthoDB" id="5476461at2"/>
<dbReference type="GO" id="GO:0005737">
    <property type="term" value="C:cytoplasm"/>
    <property type="evidence" value="ECO:0007669"/>
    <property type="project" value="TreeGrafter"/>
</dbReference>
<feature type="domain" description="HTH luxR-type" evidence="3">
    <location>
        <begin position="934"/>
        <end position="999"/>
    </location>
</feature>
<dbReference type="SMART" id="SM00421">
    <property type="entry name" value="HTH_LUXR"/>
    <property type="match status" value="1"/>
</dbReference>
<gene>
    <name evidence="4" type="ORF">E1212_16815</name>
</gene>
<keyword evidence="2" id="KW-0067">ATP-binding</keyword>
<sequence>MAGGYPIPGRAALTAWVGSWDPPARCAARGCVVVQPETVSSPALVGRERESAELARALSGGPALVLVEGEAGVGKSRLVQECLAGPAGRRRHAVVATCPPFRESLTLGPVVDALRSARTAVAGRRLSPLAGALRPLFPEWAGDLPPAPEPLTDPGASRHRMFRALAELVDRSGVELLVLEDVHWADDATLEFLLFLLSDRPVRDIGVVLTYRPDDVPAGSLLRRLTSRSRAGLAQVRITLGLLDVAATAGLVSSMLGGEPVSEAFAAFLHDRTDGLPLAVEESVRLLSQRDDVIRRDGEWVRRSLAELSVPPTVRDSVLERVQRLGADARRVLDAAAVLAEPAGDDVLATTAGLSGPRARAALIEAARSGLLGEDPRGRPVFRHVLVGRAVYDAIAGVERRRLHEDAGRALERLRPPPLMQLTRHFRTAGDVPRWARYAERAADAAVASDDHTTAVAVLEPLVTAGGLAAPELARLATKLASAASARRESVDAVHARVIAVLREVLDGAGLAPSSQAELRIPLGRLLLQSGEFEAGRAELERAVPELAHQPAEAAVAMTLLGYPLPGPRPAAEYRGWLERAERAAAGLPSDLDRLSLTADRAAALLVLGEPDGWEVVTRLPRDMPTTEGRCQLARGHANVGYAALLWGRDATARRHLDRALELAESARFARLTATVQELMVLADWLSGRWHGLAERAAALAADDDVEPNAKQGALLVTALLGVVTDRQGAERELRGLLERVRPDSVAAIPLIPAAVLARRELAAGRPDAALELTDAATTTVRTSGTWVWAAELAPVRVQALLASGRRDTAAAFVAAFQRGLDGRDAPAPAAALESCRAALAAADGDHLGAAQLAAAAAARWSSLPRRYEELLAHETGAGHLIAAGRTDDGVALLARTHRRLAQLGARSDSDRVARTLELHGAVAPGAVPARRGRRGYGDELSPRELEVVRLVVTGRTNREIARAVSRSPKTVAAQLNSAMRKLGVTSRTALAVLAVEAGLVGADTER</sequence>
<dbReference type="CDD" id="cd06170">
    <property type="entry name" value="LuxR_C_like"/>
    <property type="match status" value="1"/>
</dbReference>
<dbReference type="Proteomes" id="UP000295621">
    <property type="component" value="Unassembled WGS sequence"/>
</dbReference>
<dbReference type="EMBL" id="SMKL01000036">
    <property type="protein sequence ID" value="TDC49937.1"/>
    <property type="molecule type" value="Genomic_DNA"/>
</dbReference>
<dbReference type="PANTHER" id="PTHR16305">
    <property type="entry name" value="TESTICULAR SOLUBLE ADENYLYL CYCLASE"/>
    <property type="match status" value="1"/>
</dbReference>
<dbReference type="SUPFAM" id="SSF46894">
    <property type="entry name" value="C-terminal effector domain of the bipartite response regulators"/>
    <property type="match status" value="1"/>
</dbReference>
<reference evidence="4 5" key="1">
    <citation type="submission" date="2019-02" db="EMBL/GenBank/DDBJ databases">
        <title>Draft genome sequences of novel Actinobacteria.</title>
        <authorList>
            <person name="Sahin N."/>
            <person name="Ay H."/>
            <person name="Saygin H."/>
        </authorList>
    </citation>
    <scope>NUCLEOTIDE SEQUENCE [LARGE SCALE GENOMIC DNA]</scope>
    <source>
        <strain evidence="4 5">KC603</strain>
    </source>
</reference>
<dbReference type="GO" id="GO:0004016">
    <property type="term" value="F:adenylate cyclase activity"/>
    <property type="evidence" value="ECO:0007669"/>
    <property type="project" value="TreeGrafter"/>
</dbReference>